<dbReference type="SUPFAM" id="SSF81296">
    <property type="entry name" value="E set domains"/>
    <property type="match status" value="1"/>
</dbReference>
<dbReference type="GO" id="GO:0034702">
    <property type="term" value="C:monoatomic ion channel complex"/>
    <property type="evidence" value="ECO:0007669"/>
    <property type="project" value="UniProtKB-KW"/>
</dbReference>
<feature type="transmembrane region" description="Helical" evidence="11">
    <location>
        <begin position="122"/>
        <end position="144"/>
    </location>
</feature>
<dbReference type="PANTHER" id="PTHR11767:SF102">
    <property type="entry name" value="INWARDLY RECTIFYING POTASSIUM CHANNEL 1, ISOFORM F"/>
    <property type="match status" value="1"/>
</dbReference>
<evidence type="ECO:0000256" key="6">
    <source>
        <dbReference type="ARBA" id="ARBA00022958"/>
    </source>
</evidence>
<evidence type="ECO:0000256" key="8">
    <source>
        <dbReference type="ARBA" id="ARBA00023065"/>
    </source>
</evidence>
<feature type="domain" description="Potassium channel" evidence="12">
    <location>
        <begin position="98"/>
        <end position="174"/>
    </location>
</feature>
<dbReference type="InterPro" id="IPR014756">
    <property type="entry name" value="Ig_E-set"/>
</dbReference>
<keyword evidence="4 11" id="KW-0812">Transmembrane</keyword>
<name>F1ZDM2_9SPHN</name>
<keyword evidence="8" id="KW-0406">Ion transport</keyword>
<keyword evidence="15" id="KW-1185">Reference proteome</keyword>
<dbReference type="Pfam" id="PF07885">
    <property type="entry name" value="Ion_trans_2"/>
    <property type="match status" value="1"/>
</dbReference>
<dbReference type="GO" id="GO:0005886">
    <property type="term" value="C:plasma membrane"/>
    <property type="evidence" value="ECO:0007669"/>
    <property type="project" value="TreeGrafter"/>
</dbReference>
<keyword evidence="5" id="KW-0851">Voltage-gated channel</keyword>
<dbReference type="Gene3D" id="2.60.40.1400">
    <property type="entry name" value="G protein-activated inward rectifier potassium channel 1"/>
    <property type="match status" value="1"/>
</dbReference>
<evidence type="ECO:0000256" key="3">
    <source>
        <dbReference type="ARBA" id="ARBA00022538"/>
    </source>
</evidence>
<dbReference type="RefSeq" id="WP_008071498.1">
    <property type="nucleotide sequence ID" value="NZ_AQWK01000004.1"/>
</dbReference>
<feature type="transmembrane region" description="Helical" evidence="11">
    <location>
        <begin position="85"/>
        <end position="110"/>
    </location>
</feature>
<dbReference type="Gene3D" id="1.10.287.70">
    <property type="match status" value="1"/>
</dbReference>
<keyword evidence="9 11" id="KW-0472">Membrane</keyword>
<dbReference type="GO" id="GO:0005242">
    <property type="term" value="F:inward rectifier potassium channel activity"/>
    <property type="evidence" value="ECO:0007669"/>
    <property type="project" value="InterPro"/>
</dbReference>
<evidence type="ECO:0000259" key="13">
    <source>
        <dbReference type="Pfam" id="PF17655"/>
    </source>
</evidence>
<evidence type="ECO:0000256" key="4">
    <source>
        <dbReference type="ARBA" id="ARBA00022692"/>
    </source>
</evidence>
<dbReference type="STRING" id="983920.Y88_3704"/>
<gene>
    <name evidence="14" type="ORF">Y88_3704</name>
</gene>
<evidence type="ECO:0000256" key="10">
    <source>
        <dbReference type="ARBA" id="ARBA00023303"/>
    </source>
</evidence>
<feature type="domain" description="Inward rectifier potassium channel C-terminal" evidence="13">
    <location>
        <begin position="181"/>
        <end position="336"/>
    </location>
</feature>
<dbReference type="GO" id="GO:1990573">
    <property type="term" value="P:potassium ion import across plasma membrane"/>
    <property type="evidence" value="ECO:0007669"/>
    <property type="project" value="TreeGrafter"/>
</dbReference>
<dbReference type="PANTHER" id="PTHR11767">
    <property type="entry name" value="INWARD RECTIFIER POTASSIUM CHANNEL"/>
    <property type="match status" value="1"/>
</dbReference>
<dbReference type="InParanoid" id="F1ZDM2"/>
<sequence length="349" mass="38619">MVASVGKRLRKMGRRIKGRHAAAKAGHSLTAFPSDRATPDLTTREAVQRFRSHFMDDKDHGDVISLGLKRNDWSDFYYQALTMPWSGFVFVSVIGYIFLNFVFALAYFPLRGEFNSPHPLELVDLFFFSVQTLSTVGYGLIAPIGRFANTLVSLEVLLGMMINALSTGVVFARFARPRARIIFSNNAVISAENGIPALCIRIANCRRSVLLSLDVEVALSSLKLDAEGHIGRHFEPLPLVQPHVPVLRFAFVLAHVIGSASPLSRFAENPDFEDIDDPEVVVTVTGTDEATGQTLFARKAYSLESILHNHRFTDMIGKDNSGIISVDYARFHGTEAHPPFVGEADRPSE</sequence>
<feature type="transmembrane region" description="Helical" evidence="11">
    <location>
        <begin position="156"/>
        <end position="175"/>
    </location>
</feature>
<comment type="subcellular location">
    <subcellularLocation>
        <location evidence="1">Membrane</location>
        <topology evidence="1">Multi-pass membrane protein</topology>
    </subcellularLocation>
</comment>
<keyword evidence="3" id="KW-0633">Potassium transport</keyword>
<evidence type="ECO:0000256" key="1">
    <source>
        <dbReference type="ARBA" id="ARBA00004141"/>
    </source>
</evidence>
<dbReference type="Proteomes" id="UP000004728">
    <property type="component" value="Unassembled WGS sequence"/>
</dbReference>
<keyword evidence="7 11" id="KW-1133">Transmembrane helix</keyword>
<evidence type="ECO:0000256" key="9">
    <source>
        <dbReference type="ARBA" id="ARBA00023136"/>
    </source>
</evidence>
<proteinExistence type="predicted"/>
<dbReference type="HOGENOM" id="CLU_022738_2_0_5"/>
<dbReference type="Pfam" id="PF17655">
    <property type="entry name" value="IRK_C"/>
    <property type="match status" value="1"/>
</dbReference>
<dbReference type="EMBL" id="AEWJ01000065">
    <property type="protein sequence ID" value="EGD57394.1"/>
    <property type="molecule type" value="Genomic_DNA"/>
</dbReference>
<evidence type="ECO:0000256" key="11">
    <source>
        <dbReference type="SAM" id="Phobius"/>
    </source>
</evidence>
<evidence type="ECO:0000259" key="12">
    <source>
        <dbReference type="Pfam" id="PF07885"/>
    </source>
</evidence>
<dbReference type="GO" id="GO:0034765">
    <property type="term" value="P:regulation of monoatomic ion transmembrane transport"/>
    <property type="evidence" value="ECO:0007669"/>
    <property type="project" value="TreeGrafter"/>
</dbReference>
<dbReference type="InterPro" id="IPR013099">
    <property type="entry name" value="K_chnl_dom"/>
</dbReference>
<evidence type="ECO:0000256" key="2">
    <source>
        <dbReference type="ARBA" id="ARBA00022448"/>
    </source>
</evidence>
<keyword evidence="2" id="KW-0813">Transport</keyword>
<organism evidence="14 15">
    <name type="scientific">Novosphingobium nitrogenifigens DSM 19370</name>
    <dbReference type="NCBI Taxonomy" id="983920"/>
    <lineage>
        <taxon>Bacteria</taxon>
        <taxon>Pseudomonadati</taxon>
        <taxon>Pseudomonadota</taxon>
        <taxon>Alphaproteobacteria</taxon>
        <taxon>Sphingomonadales</taxon>
        <taxon>Sphingomonadaceae</taxon>
        <taxon>Novosphingobium</taxon>
    </lineage>
</organism>
<dbReference type="PRINTS" id="PR01320">
    <property type="entry name" value="KIRCHANNEL"/>
</dbReference>
<dbReference type="InterPro" id="IPR013518">
    <property type="entry name" value="K_chnl_inward-rec_Kir_cyto"/>
</dbReference>
<dbReference type="SUPFAM" id="SSF81324">
    <property type="entry name" value="Voltage-gated potassium channels"/>
    <property type="match status" value="1"/>
</dbReference>
<reference evidence="14 15" key="1">
    <citation type="journal article" date="2012" name="J. Bacteriol.">
        <title>Draft Genome Sequence of Novosphingobium nitrogenifigens Y88T.</title>
        <authorList>
            <person name="Strabala T.J."/>
            <person name="Macdonald L."/>
            <person name="Liu V."/>
            <person name="Smit A.M."/>
        </authorList>
    </citation>
    <scope>NUCLEOTIDE SEQUENCE [LARGE SCALE GENOMIC DNA]</scope>
    <source>
        <strain evidence="14 15">DSM 19370</strain>
    </source>
</reference>
<dbReference type="eggNOG" id="COG0395">
    <property type="taxonomic scope" value="Bacteria"/>
</dbReference>
<evidence type="ECO:0000313" key="14">
    <source>
        <dbReference type="EMBL" id="EGD57394.1"/>
    </source>
</evidence>
<dbReference type="InterPro" id="IPR016449">
    <property type="entry name" value="K_chnl_inward-rec_Kir"/>
</dbReference>
<dbReference type="AlphaFoldDB" id="F1ZDM2"/>
<evidence type="ECO:0000256" key="7">
    <source>
        <dbReference type="ARBA" id="ARBA00022989"/>
    </source>
</evidence>
<evidence type="ECO:0000313" key="15">
    <source>
        <dbReference type="Proteomes" id="UP000004728"/>
    </source>
</evidence>
<keyword evidence="10" id="KW-0407">Ion channel</keyword>
<comment type="caution">
    <text evidence="14">The sequence shown here is derived from an EMBL/GenBank/DDBJ whole genome shotgun (WGS) entry which is preliminary data.</text>
</comment>
<keyword evidence="6" id="KW-0630">Potassium</keyword>
<protein>
    <submittedName>
        <fullName evidence="14">ATP-sensitive potassium transporter</fullName>
    </submittedName>
</protein>
<evidence type="ECO:0000256" key="5">
    <source>
        <dbReference type="ARBA" id="ARBA00022882"/>
    </source>
</evidence>
<dbReference type="OrthoDB" id="9799090at2"/>
<dbReference type="InterPro" id="IPR041647">
    <property type="entry name" value="IRK_C"/>
</dbReference>
<accession>F1ZDM2</accession>